<keyword evidence="13" id="KW-1185">Reference proteome</keyword>
<dbReference type="EMBL" id="FUWS01000001">
    <property type="protein sequence ID" value="SJZ46241.1"/>
    <property type="molecule type" value="Genomic_DNA"/>
</dbReference>
<feature type="active site" evidence="9">
    <location>
        <position position="137"/>
    </location>
</feature>
<dbReference type="GO" id="GO:0005886">
    <property type="term" value="C:plasma membrane"/>
    <property type="evidence" value="ECO:0007669"/>
    <property type="project" value="UniProtKB-SubCell"/>
</dbReference>
<comment type="similarity">
    <text evidence="1 9 10">Belongs to the peptidase A8 family.</text>
</comment>
<protein>
    <recommendedName>
        <fullName evidence="9">Lipoprotein signal peptidase</fullName>
        <ecNumber evidence="9">3.4.23.36</ecNumber>
    </recommendedName>
    <alternativeName>
        <fullName evidence="9">Prolipoprotein signal peptidase</fullName>
    </alternativeName>
    <alternativeName>
        <fullName evidence="9">Signal peptidase II</fullName>
        <shortName evidence="9">SPase II</shortName>
    </alternativeName>
</protein>
<keyword evidence="2 9" id="KW-1003">Cell membrane</keyword>
<organism evidence="12 13">
    <name type="scientific">Marinactinospora thermotolerans DSM 45154</name>
    <dbReference type="NCBI Taxonomy" id="1122192"/>
    <lineage>
        <taxon>Bacteria</taxon>
        <taxon>Bacillati</taxon>
        <taxon>Actinomycetota</taxon>
        <taxon>Actinomycetes</taxon>
        <taxon>Streptosporangiales</taxon>
        <taxon>Nocardiopsidaceae</taxon>
        <taxon>Marinactinospora</taxon>
    </lineage>
</organism>
<comment type="pathway">
    <text evidence="9">Protein modification; lipoprotein biosynthesis (signal peptide cleavage).</text>
</comment>
<evidence type="ECO:0000313" key="12">
    <source>
        <dbReference type="EMBL" id="SJZ46241.1"/>
    </source>
</evidence>
<evidence type="ECO:0000256" key="2">
    <source>
        <dbReference type="ARBA" id="ARBA00022475"/>
    </source>
</evidence>
<feature type="region of interest" description="Disordered" evidence="11">
    <location>
        <begin position="174"/>
        <end position="217"/>
    </location>
</feature>
<dbReference type="PANTHER" id="PTHR33695">
    <property type="entry name" value="LIPOPROTEIN SIGNAL PEPTIDASE"/>
    <property type="match status" value="1"/>
</dbReference>
<dbReference type="EC" id="3.4.23.36" evidence="9"/>
<evidence type="ECO:0000313" key="13">
    <source>
        <dbReference type="Proteomes" id="UP000190637"/>
    </source>
</evidence>
<evidence type="ECO:0000256" key="11">
    <source>
        <dbReference type="SAM" id="MobiDB-lite"/>
    </source>
</evidence>
<dbReference type="PRINTS" id="PR00781">
    <property type="entry name" value="LIPOSIGPTASE"/>
</dbReference>
<evidence type="ECO:0000256" key="5">
    <source>
        <dbReference type="ARBA" id="ARBA00022750"/>
    </source>
</evidence>
<keyword evidence="3 9" id="KW-0645">Protease</keyword>
<reference evidence="12 13" key="1">
    <citation type="submission" date="2017-02" db="EMBL/GenBank/DDBJ databases">
        <authorList>
            <person name="Peterson S.W."/>
        </authorList>
    </citation>
    <scope>NUCLEOTIDE SEQUENCE [LARGE SCALE GENOMIC DNA]</scope>
    <source>
        <strain evidence="12 13">DSM 45154</strain>
    </source>
</reference>
<evidence type="ECO:0000256" key="6">
    <source>
        <dbReference type="ARBA" id="ARBA00022801"/>
    </source>
</evidence>
<keyword evidence="5 9" id="KW-0064">Aspartyl protease</keyword>
<keyword evidence="4 9" id="KW-0812">Transmembrane</keyword>
<keyword evidence="6 9" id="KW-0378">Hydrolase</keyword>
<evidence type="ECO:0000256" key="4">
    <source>
        <dbReference type="ARBA" id="ARBA00022692"/>
    </source>
</evidence>
<keyword evidence="8 9" id="KW-0472">Membrane</keyword>
<dbReference type="Pfam" id="PF01252">
    <property type="entry name" value="Peptidase_A8"/>
    <property type="match status" value="1"/>
</dbReference>
<evidence type="ECO:0000256" key="8">
    <source>
        <dbReference type="ARBA" id="ARBA00023136"/>
    </source>
</evidence>
<dbReference type="PANTHER" id="PTHR33695:SF1">
    <property type="entry name" value="LIPOPROTEIN SIGNAL PEPTIDASE"/>
    <property type="match status" value="1"/>
</dbReference>
<dbReference type="HAMAP" id="MF_00161">
    <property type="entry name" value="LspA"/>
    <property type="match status" value="1"/>
</dbReference>
<dbReference type="STRING" id="1122192.SAMN02745673_00552"/>
<comment type="function">
    <text evidence="9">This protein specifically catalyzes the removal of signal peptides from prolipoproteins.</text>
</comment>
<dbReference type="RefSeq" id="WP_235000658.1">
    <property type="nucleotide sequence ID" value="NZ_FUWS01000001.1"/>
</dbReference>
<feature type="active site" evidence="9">
    <location>
        <position position="151"/>
    </location>
</feature>
<proteinExistence type="inferred from homology"/>
<feature type="transmembrane region" description="Helical" evidence="9">
    <location>
        <begin position="69"/>
        <end position="94"/>
    </location>
</feature>
<comment type="catalytic activity">
    <reaction evidence="9">
        <text>Release of signal peptides from bacterial membrane prolipoproteins. Hydrolyzes -Xaa-Yaa-Zaa-|-(S,diacylglyceryl)Cys-, in which Xaa is hydrophobic (preferably Leu), and Yaa (Ala or Ser) and Zaa (Gly or Ala) have small, neutral side chains.</text>
        <dbReference type="EC" id="3.4.23.36"/>
    </reaction>
</comment>
<keyword evidence="7 9" id="KW-1133">Transmembrane helix</keyword>
<gene>
    <name evidence="9" type="primary">lspA</name>
    <name evidence="12" type="ORF">SAMN02745673_00552</name>
</gene>
<accession>A0A1T4KUZ6</accession>
<dbReference type="NCBIfam" id="TIGR00077">
    <property type="entry name" value="lspA"/>
    <property type="match status" value="1"/>
</dbReference>
<dbReference type="InterPro" id="IPR001872">
    <property type="entry name" value="Peptidase_A8"/>
</dbReference>
<feature type="transmembrane region" description="Helical" evidence="9">
    <location>
        <begin position="145"/>
        <end position="166"/>
    </location>
</feature>
<evidence type="ECO:0000256" key="9">
    <source>
        <dbReference type="HAMAP-Rule" id="MF_00161"/>
    </source>
</evidence>
<dbReference type="UniPathway" id="UPA00665"/>
<evidence type="ECO:0000256" key="1">
    <source>
        <dbReference type="ARBA" id="ARBA00006139"/>
    </source>
</evidence>
<sequence length="217" mass="23068">MNPDRGEDKTVHGSAPARPRRVLLLLLVALAALAADFLTKEIALARFSPQDPVVLLGGLLKLTLIFNPGAAFSIGTGYTWFFSLVMIGVIVYILSTARKLRSVGWGMSLGLILGGASGNLVDRLFRPPSPLHGHVVDWIQVPNWPVFNIADSCIVVGGILAVLLAFRGINLDGTRESDGEEDQAEATRPPAQGEAGGRGAEDTAEGSTSVRKEDGRE</sequence>
<feature type="transmembrane region" description="Helical" evidence="9">
    <location>
        <begin position="106"/>
        <end position="125"/>
    </location>
</feature>
<dbReference type="GO" id="GO:0004190">
    <property type="term" value="F:aspartic-type endopeptidase activity"/>
    <property type="evidence" value="ECO:0007669"/>
    <property type="project" value="UniProtKB-UniRule"/>
</dbReference>
<comment type="caution">
    <text evidence="9">Lacks conserved residue(s) required for the propagation of feature annotation.</text>
</comment>
<dbReference type="GO" id="GO:0006508">
    <property type="term" value="P:proteolysis"/>
    <property type="evidence" value="ECO:0007669"/>
    <property type="project" value="UniProtKB-KW"/>
</dbReference>
<evidence type="ECO:0000256" key="3">
    <source>
        <dbReference type="ARBA" id="ARBA00022670"/>
    </source>
</evidence>
<name>A0A1T4KUZ6_9ACTN</name>
<evidence type="ECO:0000256" key="10">
    <source>
        <dbReference type="RuleBase" id="RU004181"/>
    </source>
</evidence>
<comment type="subcellular location">
    <subcellularLocation>
        <location evidence="9">Cell membrane</location>
        <topology evidence="9">Multi-pass membrane protein</topology>
    </subcellularLocation>
</comment>
<dbReference type="Proteomes" id="UP000190637">
    <property type="component" value="Unassembled WGS sequence"/>
</dbReference>
<dbReference type="AlphaFoldDB" id="A0A1T4KUZ6"/>
<evidence type="ECO:0000256" key="7">
    <source>
        <dbReference type="ARBA" id="ARBA00022989"/>
    </source>
</evidence>